<evidence type="ECO:0000313" key="3">
    <source>
        <dbReference type="EMBL" id="WOL13163.1"/>
    </source>
</evidence>
<sequence>MEFISKTRFFFFFLAVSSLFFTTSQAGDTTPAVAVASGTIQREIKQQILASVSPNSPDNTVPFLTSPSGKYTGYLLRRETSPGAGGMGNDFCYVQIQDTESGAAVWESECEPVSSANACSLVLCDLGLAMFDGSNDVWDTGADNGNNFPASLELVDLGDMRVIDKDGELVWRASDDPRVNQRCGLPGSPGFPSDAPPFVTPIGGGSNPPFGQQNAGYTGTGALPVATPPVAAPVGGEDNLSTDPSNGVLPVPAASPPVAAPVGGEDNLPSNPSNGAATPAGGGNSLPSDLPTPVAPPPVLGPSGVGDETAAPLYPSNGAFGQQQQLQGLNGGHQPLVDNNPYDSGSSRMESWTGVVFMVVVGQLVVYGL</sequence>
<feature type="region of interest" description="Disordered" evidence="1">
    <location>
        <begin position="178"/>
        <end position="347"/>
    </location>
</feature>
<dbReference type="SUPFAM" id="SSF51110">
    <property type="entry name" value="alpha-D-mannose-specific plant lectins"/>
    <property type="match status" value="1"/>
</dbReference>
<dbReference type="AlphaFoldDB" id="A0AAQ3KU68"/>
<dbReference type="EMBL" id="CP136896">
    <property type="protein sequence ID" value="WOL13163.1"/>
    <property type="molecule type" value="Genomic_DNA"/>
</dbReference>
<name>A0AAQ3KU68_9LILI</name>
<dbReference type="PANTHER" id="PTHR36481">
    <property type="entry name" value="EXPRESSED PROTEIN"/>
    <property type="match status" value="1"/>
</dbReference>
<dbReference type="Proteomes" id="UP001327560">
    <property type="component" value="Chromosome 7"/>
</dbReference>
<organism evidence="3 4">
    <name type="scientific">Canna indica</name>
    <name type="common">Indian-shot</name>
    <dbReference type="NCBI Taxonomy" id="4628"/>
    <lineage>
        <taxon>Eukaryota</taxon>
        <taxon>Viridiplantae</taxon>
        <taxon>Streptophyta</taxon>
        <taxon>Embryophyta</taxon>
        <taxon>Tracheophyta</taxon>
        <taxon>Spermatophyta</taxon>
        <taxon>Magnoliopsida</taxon>
        <taxon>Liliopsida</taxon>
        <taxon>Zingiberales</taxon>
        <taxon>Cannaceae</taxon>
        <taxon>Canna</taxon>
    </lineage>
</organism>
<feature type="signal peptide" evidence="2">
    <location>
        <begin position="1"/>
        <end position="26"/>
    </location>
</feature>
<accession>A0AAQ3KU68</accession>
<gene>
    <name evidence="3" type="ORF">Cni_G21932</name>
</gene>
<proteinExistence type="predicted"/>
<evidence type="ECO:0000313" key="4">
    <source>
        <dbReference type="Proteomes" id="UP001327560"/>
    </source>
</evidence>
<protein>
    <submittedName>
        <fullName evidence="3">Uncharacterized protein</fullName>
    </submittedName>
</protein>
<feature type="compositionally biased region" description="Low complexity" evidence="1">
    <location>
        <begin position="321"/>
        <end position="334"/>
    </location>
</feature>
<keyword evidence="2" id="KW-0732">Signal</keyword>
<feature type="chain" id="PRO_5043013386" evidence="2">
    <location>
        <begin position="27"/>
        <end position="369"/>
    </location>
</feature>
<dbReference type="InterPro" id="IPR036426">
    <property type="entry name" value="Bulb-type_lectin_dom_sf"/>
</dbReference>
<keyword evidence="4" id="KW-1185">Reference proteome</keyword>
<dbReference type="PANTHER" id="PTHR36481:SF2">
    <property type="entry name" value="EXPRESSED PROTEIN"/>
    <property type="match status" value="1"/>
</dbReference>
<reference evidence="3 4" key="1">
    <citation type="submission" date="2023-10" db="EMBL/GenBank/DDBJ databases">
        <title>Chromosome-scale genome assembly provides insights into flower coloration mechanisms of Canna indica.</title>
        <authorList>
            <person name="Li C."/>
        </authorList>
    </citation>
    <scope>NUCLEOTIDE SEQUENCE [LARGE SCALE GENOMIC DNA]</scope>
    <source>
        <tissue evidence="3">Flower</tissue>
    </source>
</reference>
<evidence type="ECO:0000256" key="1">
    <source>
        <dbReference type="SAM" id="MobiDB-lite"/>
    </source>
</evidence>
<evidence type="ECO:0000256" key="2">
    <source>
        <dbReference type="SAM" id="SignalP"/>
    </source>
</evidence>